<dbReference type="EMBL" id="BAAATZ010000049">
    <property type="protein sequence ID" value="GAA2738849.1"/>
    <property type="molecule type" value="Genomic_DNA"/>
</dbReference>
<organism evidence="1 2">
    <name type="scientific">Actinocorallia aurantiaca</name>
    <dbReference type="NCBI Taxonomy" id="46204"/>
    <lineage>
        <taxon>Bacteria</taxon>
        <taxon>Bacillati</taxon>
        <taxon>Actinomycetota</taxon>
        <taxon>Actinomycetes</taxon>
        <taxon>Streptosporangiales</taxon>
        <taxon>Thermomonosporaceae</taxon>
        <taxon>Actinocorallia</taxon>
    </lineage>
</organism>
<sequence>MGETDPRIFAIVKHLYRLTKYGRIEWTIVLEGDREDIFEYSSTSSTVRLGSMDGDSSPPFFMEIYDSRGIKVESAYRIASNFDPDENQFFDDVSNLYSIARRGALQTDKILDQLLADLEEEGS</sequence>
<dbReference type="Proteomes" id="UP001501842">
    <property type="component" value="Unassembled WGS sequence"/>
</dbReference>
<keyword evidence="2" id="KW-1185">Reference proteome</keyword>
<accession>A0ABN3UUY9</accession>
<protein>
    <submittedName>
        <fullName evidence="1">Uncharacterized protein</fullName>
    </submittedName>
</protein>
<evidence type="ECO:0000313" key="2">
    <source>
        <dbReference type="Proteomes" id="UP001501842"/>
    </source>
</evidence>
<name>A0ABN3UUY9_9ACTN</name>
<dbReference type="RefSeq" id="WP_344458485.1">
    <property type="nucleotide sequence ID" value="NZ_BAAATZ010000049.1"/>
</dbReference>
<evidence type="ECO:0000313" key="1">
    <source>
        <dbReference type="EMBL" id="GAA2738849.1"/>
    </source>
</evidence>
<reference evidence="1 2" key="1">
    <citation type="journal article" date="2019" name="Int. J. Syst. Evol. Microbiol.">
        <title>The Global Catalogue of Microorganisms (GCM) 10K type strain sequencing project: providing services to taxonomists for standard genome sequencing and annotation.</title>
        <authorList>
            <consortium name="The Broad Institute Genomics Platform"/>
            <consortium name="The Broad Institute Genome Sequencing Center for Infectious Disease"/>
            <person name="Wu L."/>
            <person name="Ma J."/>
        </authorList>
    </citation>
    <scope>NUCLEOTIDE SEQUENCE [LARGE SCALE GENOMIC DNA]</scope>
    <source>
        <strain evidence="1 2">JCM 8201</strain>
    </source>
</reference>
<proteinExistence type="predicted"/>
<comment type="caution">
    <text evidence="1">The sequence shown here is derived from an EMBL/GenBank/DDBJ whole genome shotgun (WGS) entry which is preliminary data.</text>
</comment>
<gene>
    <name evidence="1" type="ORF">GCM10010439_74210</name>
</gene>